<gene>
    <name evidence="2" type="ORF">DFJ69_6321</name>
</gene>
<dbReference type="AlphaFoldDB" id="A0A3D9TAE3"/>
<reference evidence="2 3" key="1">
    <citation type="submission" date="2018-08" db="EMBL/GenBank/DDBJ databases">
        <title>Sequencing the genomes of 1000 actinobacteria strains.</title>
        <authorList>
            <person name="Klenk H.-P."/>
        </authorList>
    </citation>
    <scope>NUCLEOTIDE SEQUENCE [LARGE SCALE GENOMIC DNA]</scope>
    <source>
        <strain evidence="2 3">DSM 43927</strain>
    </source>
</reference>
<accession>A0A3D9TAE3</accession>
<feature type="domain" description="Methyltransferase type 12" evidence="1">
    <location>
        <begin position="50"/>
        <end position="140"/>
    </location>
</feature>
<evidence type="ECO:0000313" key="2">
    <source>
        <dbReference type="EMBL" id="REF00742.1"/>
    </source>
</evidence>
<dbReference type="OrthoDB" id="189743at2"/>
<dbReference type="GO" id="GO:0032259">
    <property type="term" value="P:methylation"/>
    <property type="evidence" value="ECO:0007669"/>
    <property type="project" value="UniProtKB-KW"/>
</dbReference>
<dbReference type="Pfam" id="PF08242">
    <property type="entry name" value="Methyltransf_12"/>
    <property type="match status" value="1"/>
</dbReference>
<sequence length="228" mass="24984">MRWLGKVEEAAASWDAEYARGRYAGEPPVPFTEDIVQAAKRAGLHDGIYLGCGSGRNLVPMIEAGLDLIGLDISATAIEQLVARVPDRRDRLVVGDLSALPADRRYDLVIALQVLQHGTRADTHALLEDASERVAPGGLFCVRLNAVGTDLGHAADVVERHEDGSFSVLYREGPKAGLTVHFWAAAELHHEALAAGLEPVLRPRPHSTWRPDGRSQWMQFEAIYRRPS</sequence>
<dbReference type="Proteomes" id="UP000256661">
    <property type="component" value="Unassembled WGS sequence"/>
</dbReference>
<dbReference type="EMBL" id="QTTT01000001">
    <property type="protein sequence ID" value="REF00742.1"/>
    <property type="molecule type" value="Genomic_DNA"/>
</dbReference>
<organism evidence="2 3">
    <name type="scientific">Thermomonospora umbrina</name>
    <dbReference type="NCBI Taxonomy" id="111806"/>
    <lineage>
        <taxon>Bacteria</taxon>
        <taxon>Bacillati</taxon>
        <taxon>Actinomycetota</taxon>
        <taxon>Actinomycetes</taxon>
        <taxon>Streptosporangiales</taxon>
        <taxon>Thermomonosporaceae</taxon>
        <taxon>Thermomonospora</taxon>
    </lineage>
</organism>
<dbReference type="SUPFAM" id="SSF53335">
    <property type="entry name" value="S-adenosyl-L-methionine-dependent methyltransferases"/>
    <property type="match status" value="1"/>
</dbReference>
<dbReference type="GO" id="GO:0008168">
    <property type="term" value="F:methyltransferase activity"/>
    <property type="evidence" value="ECO:0007669"/>
    <property type="project" value="UniProtKB-KW"/>
</dbReference>
<dbReference type="InterPro" id="IPR013217">
    <property type="entry name" value="Methyltransf_12"/>
</dbReference>
<name>A0A3D9TAE3_9ACTN</name>
<keyword evidence="3" id="KW-1185">Reference proteome</keyword>
<dbReference type="PANTHER" id="PTHR43464:SF83">
    <property type="entry name" value="MALONYL-[ACYL-CARRIER PROTEIN] O-METHYLTRANSFERASE"/>
    <property type="match status" value="1"/>
</dbReference>
<evidence type="ECO:0000313" key="3">
    <source>
        <dbReference type="Proteomes" id="UP000256661"/>
    </source>
</evidence>
<dbReference type="InterPro" id="IPR029063">
    <property type="entry name" value="SAM-dependent_MTases_sf"/>
</dbReference>
<dbReference type="PANTHER" id="PTHR43464">
    <property type="entry name" value="METHYLTRANSFERASE"/>
    <property type="match status" value="1"/>
</dbReference>
<comment type="caution">
    <text evidence="2">The sequence shown here is derived from an EMBL/GenBank/DDBJ whole genome shotgun (WGS) entry which is preliminary data.</text>
</comment>
<keyword evidence="2" id="KW-0808">Transferase</keyword>
<evidence type="ECO:0000259" key="1">
    <source>
        <dbReference type="Pfam" id="PF08242"/>
    </source>
</evidence>
<proteinExistence type="predicted"/>
<dbReference type="CDD" id="cd02440">
    <property type="entry name" value="AdoMet_MTases"/>
    <property type="match status" value="1"/>
</dbReference>
<keyword evidence="2" id="KW-0489">Methyltransferase</keyword>
<dbReference type="Gene3D" id="3.40.50.150">
    <property type="entry name" value="Vaccinia Virus protein VP39"/>
    <property type="match status" value="1"/>
</dbReference>
<protein>
    <submittedName>
        <fullName evidence="2">Methyltransferase family protein</fullName>
    </submittedName>
</protein>